<dbReference type="Proteomes" id="UP000070412">
    <property type="component" value="Unassembled WGS sequence"/>
</dbReference>
<organism evidence="8">
    <name type="scientific">Sarcoptes scabiei</name>
    <name type="common">Itch mite</name>
    <name type="synonym">Acarus scabiei</name>
    <dbReference type="NCBI Taxonomy" id="52283"/>
    <lineage>
        <taxon>Eukaryota</taxon>
        <taxon>Metazoa</taxon>
        <taxon>Ecdysozoa</taxon>
        <taxon>Arthropoda</taxon>
        <taxon>Chelicerata</taxon>
        <taxon>Arachnida</taxon>
        <taxon>Acari</taxon>
        <taxon>Acariformes</taxon>
        <taxon>Sarcoptiformes</taxon>
        <taxon>Astigmata</taxon>
        <taxon>Psoroptidia</taxon>
        <taxon>Sarcoptoidea</taxon>
        <taxon>Sarcoptidae</taxon>
        <taxon>Sarcoptinae</taxon>
        <taxon>Sarcoptes</taxon>
    </lineage>
</organism>
<keyword evidence="2 5" id="KW-0812">Transmembrane</keyword>
<evidence type="ECO:0000256" key="4">
    <source>
        <dbReference type="ARBA" id="ARBA00023136"/>
    </source>
</evidence>
<reference evidence="9" key="3">
    <citation type="submission" date="2022-06" db="UniProtKB">
        <authorList>
            <consortium name="EnsemblMetazoa"/>
        </authorList>
    </citation>
    <scope>IDENTIFICATION</scope>
</reference>
<evidence type="ECO:0000256" key="2">
    <source>
        <dbReference type="ARBA" id="ARBA00022692"/>
    </source>
</evidence>
<evidence type="ECO:0000313" key="10">
    <source>
        <dbReference type="Proteomes" id="UP000070412"/>
    </source>
</evidence>
<protein>
    <submittedName>
        <fullName evidence="8">TLC domain-containing protein 2</fullName>
    </submittedName>
</protein>
<dbReference type="GO" id="GO:0071709">
    <property type="term" value="P:membrane assembly"/>
    <property type="evidence" value="ECO:0007669"/>
    <property type="project" value="TreeGrafter"/>
</dbReference>
<dbReference type="EnsemblMetazoa" id="SSS_64s_mrna">
    <property type="protein sequence ID" value="KAF7496443.1"/>
    <property type="gene ID" value="SSS_64"/>
</dbReference>
<feature type="transmembrane region" description="Helical" evidence="6">
    <location>
        <begin position="216"/>
        <end position="237"/>
    </location>
</feature>
<dbReference type="GO" id="GO:0005886">
    <property type="term" value="C:plasma membrane"/>
    <property type="evidence" value="ECO:0007669"/>
    <property type="project" value="TreeGrafter"/>
</dbReference>
<dbReference type="OrthoDB" id="10266980at2759"/>
<reference evidence="10" key="1">
    <citation type="journal article" date="2020" name="PLoS Negl. Trop. Dis.">
        <title>High-quality nuclear genome for Sarcoptes scabiei-A critical resource for a neglected parasite.</title>
        <authorList>
            <person name="Korhonen P.K."/>
            <person name="Gasser R.B."/>
            <person name="Ma G."/>
            <person name="Wang T."/>
            <person name="Stroehlein A.J."/>
            <person name="Young N.D."/>
            <person name="Ang C.S."/>
            <person name="Fernando D.D."/>
            <person name="Lu H.C."/>
            <person name="Taylor S."/>
            <person name="Reynolds S.L."/>
            <person name="Mofiz E."/>
            <person name="Najaraj S.H."/>
            <person name="Gowda H."/>
            <person name="Madugundu A."/>
            <person name="Renuse S."/>
            <person name="Holt D."/>
            <person name="Pandey A."/>
            <person name="Papenfuss A.T."/>
            <person name="Fischer K."/>
        </authorList>
    </citation>
    <scope>NUCLEOTIDE SEQUENCE [LARGE SCALE GENOMIC DNA]</scope>
</reference>
<evidence type="ECO:0000256" key="3">
    <source>
        <dbReference type="ARBA" id="ARBA00022989"/>
    </source>
</evidence>
<accession>A0A834RH40</accession>
<proteinExistence type="predicted"/>
<evidence type="ECO:0000313" key="8">
    <source>
        <dbReference type="EMBL" id="KAF7496443.1"/>
    </source>
</evidence>
<feature type="transmembrane region" description="Helical" evidence="6">
    <location>
        <begin position="186"/>
        <end position="204"/>
    </location>
</feature>
<dbReference type="PANTHER" id="PTHR13439:SF4">
    <property type="entry name" value="TLC DOMAIN-CONTAINING PROTEIN"/>
    <property type="match status" value="1"/>
</dbReference>
<dbReference type="AlphaFoldDB" id="A0A834RH40"/>
<gene>
    <name evidence="8" type="primary">SSS_64g</name>
    <name evidence="8" type="ORF">SSS_64</name>
</gene>
<evidence type="ECO:0000256" key="1">
    <source>
        <dbReference type="ARBA" id="ARBA00004141"/>
    </source>
</evidence>
<evidence type="ECO:0000256" key="5">
    <source>
        <dbReference type="PROSITE-ProRule" id="PRU00205"/>
    </source>
</evidence>
<comment type="subcellular location">
    <subcellularLocation>
        <location evidence="1">Membrane</location>
        <topology evidence="1">Multi-pass membrane protein</topology>
    </subcellularLocation>
</comment>
<keyword evidence="4 5" id="KW-0472">Membrane</keyword>
<dbReference type="EMBL" id="WVUK01000007">
    <property type="protein sequence ID" value="KAF7496443.1"/>
    <property type="molecule type" value="Genomic_DNA"/>
</dbReference>
<evidence type="ECO:0000256" key="6">
    <source>
        <dbReference type="SAM" id="Phobius"/>
    </source>
</evidence>
<dbReference type="GO" id="GO:0007009">
    <property type="term" value="P:plasma membrane organization"/>
    <property type="evidence" value="ECO:0007669"/>
    <property type="project" value="TreeGrafter"/>
</dbReference>
<reference evidence="8" key="2">
    <citation type="submission" date="2020-01" db="EMBL/GenBank/DDBJ databases">
        <authorList>
            <person name="Korhonen P.K.K."/>
            <person name="Guangxu M.G."/>
            <person name="Wang T.W."/>
            <person name="Stroehlein A.J.S."/>
            <person name="Young N.D."/>
            <person name="Ang C.-S.A."/>
            <person name="Fernando D.W.F."/>
            <person name="Lu H.L."/>
            <person name="Taylor S.T."/>
            <person name="Ehtesham M.E.M."/>
            <person name="Najaraj S.H.N."/>
            <person name="Harsha G.H.G."/>
            <person name="Madugundu A.M."/>
            <person name="Renuse S.R."/>
            <person name="Holt D.H."/>
            <person name="Pandey A.P."/>
            <person name="Papenfuss A.P."/>
            <person name="Gasser R.B.G."/>
            <person name="Fischer K.F."/>
        </authorList>
    </citation>
    <scope>NUCLEOTIDE SEQUENCE</scope>
    <source>
        <strain evidence="8">SSS_KF_BRIS2020</strain>
    </source>
</reference>
<feature type="transmembrane region" description="Helical" evidence="6">
    <location>
        <begin position="94"/>
        <end position="112"/>
    </location>
</feature>
<feature type="domain" description="TLC" evidence="7">
    <location>
        <begin position="52"/>
        <end position="249"/>
    </location>
</feature>
<dbReference type="InterPro" id="IPR050846">
    <property type="entry name" value="TLCD"/>
</dbReference>
<dbReference type="PANTHER" id="PTHR13439">
    <property type="entry name" value="CT120 PROTEIN"/>
    <property type="match status" value="1"/>
</dbReference>
<name>A0A834RH40_SARSC</name>
<dbReference type="GO" id="GO:0055091">
    <property type="term" value="P:phospholipid homeostasis"/>
    <property type="evidence" value="ECO:0007669"/>
    <property type="project" value="TreeGrafter"/>
</dbReference>
<keyword evidence="3 6" id="KW-1133">Transmembrane helix</keyword>
<dbReference type="GO" id="GO:0097035">
    <property type="term" value="P:regulation of membrane lipid distribution"/>
    <property type="evidence" value="ECO:0007669"/>
    <property type="project" value="TreeGrafter"/>
</dbReference>
<evidence type="ECO:0000259" key="7">
    <source>
        <dbReference type="PROSITE" id="PS50922"/>
    </source>
</evidence>
<feature type="transmembrane region" description="Helical" evidence="6">
    <location>
        <begin position="147"/>
        <end position="165"/>
    </location>
</feature>
<sequence length="271" mass="31703">MIERQNDKYNAINPAIGFLISLTSTVAINQFNYVLDCPSIYPKNIIESNQTYHYWRFRNFLISFFHASLTGFGSLLCVLLNPTLLTDVIDTYSYWGYLLTSFSLGYFVYDTIEMLRYVEKKGTFELVLHHFMVMGCFSNTIFYNRFIGLNMIALLIELSNIFLHFRQLLLLSNYSKHSRLYHINSIINMILFIIIRGLCMYWIWYMLLFNLERLPLITKMTGLISMTGISVTTIILFKRIFKSDFGQLSKPNSIDHKFSKAIASSDDDFTQ</sequence>
<dbReference type="PROSITE" id="PS50922">
    <property type="entry name" value="TLC"/>
    <property type="match status" value="1"/>
</dbReference>
<feature type="transmembrane region" description="Helical" evidence="6">
    <location>
        <begin position="60"/>
        <end position="82"/>
    </location>
</feature>
<keyword evidence="10" id="KW-1185">Reference proteome</keyword>
<dbReference type="InterPro" id="IPR006634">
    <property type="entry name" value="TLC-dom"/>
</dbReference>
<evidence type="ECO:0000313" key="9">
    <source>
        <dbReference type="EnsemblMetazoa" id="KAF7496443.1"/>
    </source>
</evidence>
<dbReference type="Pfam" id="PF03798">
    <property type="entry name" value="TRAM_LAG1_CLN8"/>
    <property type="match status" value="1"/>
</dbReference>
<dbReference type="SMART" id="SM00724">
    <property type="entry name" value="TLC"/>
    <property type="match status" value="1"/>
</dbReference>